<feature type="transmembrane region" description="Helical" evidence="1">
    <location>
        <begin position="46"/>
        <end position="64"/>
    </location>
</feature>
<gene>
    <name evidence="3" type="ORF">EZL74_08275</name>
</gene>
<dbReference type="EMBL" id="SJPE01000008">
    <property type="protein sequence ID" value="TBX68778.1"/>
    <property type="molecule type" value="Genomic_DNA"/>
</dbReference>
<dbReference type="InterPro" id="IPR002656">
    <property type="entry name" value="Acyl_transf_3_dom"/>
</dbReference>
<evidence type="ECO:0000259" key="2">
    <source>
        <dbReference type="Pfam" id="PF01757"/>
    </source>
</evidence>
<evidence type="ECO:0000256" key="1">
    <source>
        <dbReference type="SAM" id="Phobius"/>
    </source>
</evidence>
<dbReference type="Proteomes" id="UP000293300">
    <property type="component" value="Unassembled WGS sequence"/>
</dbReference>
<feature type="transmembrane region" description="Helical" evidence="1">
    <location>
        <begin position="348"/>
        <end position="369"/>
    </location>
</feature>
<evidence type="ECO:0000313" key="3">
    <source>
        <dbReference type="EMBL" id="TBX68778.1"/>
    </source>
</evidence>
<dbReference type="GO" id="GO:0016747">
    <property type="term" value="F:acyltransferase activity, transferring groups other than amino-acyl groups"/>
    <property type="evidence" value="ECO:0007669"/>
    <property type="project" value="InterPro"/>
</dbReference>
<name>A0A4V2L4Z9_9FLAO</name>
<reference evidence="3 4" key="1">
    <citation type="submission" date="2019-02" db="EMBL/GenBank/DDBJ databases">
        <title>Flavobacterium sp. RD-2-33 isolated from forest soil.</title>
        <authorList>
            <person name="Chaudhary D.K."/>
        </authorList>
    </citation>
    <scope>NUCLEOTIDE SEQUENCE [LARGE SCALE GENOMIC DNA]</scope>
    <source>
        <strain evidence="3 4">RD-2-33</strain>
    </source>
</reference>
<evidence type="ECO:0000313" key="4">
    <source>
        <dbReference type="Proteomes" id="UP000293300"/>
    </source>
</evidence>
<keyword evidence="3" id="KW-0012">Acyltransferase</keyword>
<organism evidence="3 4">
    <name type="scientific">Flavobacterium silvisoli</name>
    <dbReference type="NCBI Taxonomy" id="2529433"/>
    <lineage>
        <taxon>Bacteria</taxon>
        <taxon>Pseudomonadati</taxon>
        <taxon>Bacteroidota</taxon>
        <taxon>Flavobacteriia</taxon>
        <taxon>Flavobacteriales</taxon>
        <taxon>Flavobacteriaceae</taxon>
        <taxon>Flavobacterium</taxon>
    </lineage>
</organism>
<dbReference type="AlphaFoldDB" id="A0A4V2L4Z9"/>
<keyword evidence="1" id="KW-1133">Transmembrane helix</keyword>
<keyword evidence="3" id="KW-0808">Transferase</keyword>
<feature type="transmembrane region" description="Helical" evidence="1">
    <location>
        <begin position="117"/>
        <end position="140"/>
    </location>
</feature>
<dbReference type="InterPro" id="IPR050879">
    <property type="entry name" value="Acyltransferase_3"/>
</dbReference>
<feature type="transmembrane region" description="Helical" evidence="1">
    <location>
        <begin position="257"/>
        <end position="274"/>
    </location>
</feature>
<dbReference type="GO" id="GO:0000271">
    <property type="term" value="P:polysaccharide biosynthetic process"/>
    <property type="evidence" value="ECO:0007669"/>
    <property type="project" value="TreeGrafter"/>
</dbReference>
<dbReference type="Pfam" id="PF01757">
    <property type="entry name" value="Acyl_transf_3"/>
    <property type="match status" value="1"/>
</dbReference>
<feature type="transmembrane region" description="Helical" evidence="1">
    <location>
        <begin position="186"/>
        <end position="203"/>
    </location>
</feature>
<dbReference type="PANTHER" id="PTHR23028">
    <property type="entry name" value="ACETYLTRANSFERASE"/>
    <property type="match status" value="1"/>
</dbReference>
<feature type="transmembrane region" description="Helical" evidence="1">
    <location>
        <begin position="210"/>
        <end position="226"/>
    </location>
</feature>
<proteinExistence type="predicted"/>
<dbReference type="GO" id="GO:0016020">
    <property type="term" value="C:membrane"/>
    <property type="evidence" value="ECO:0007669"/>
    <property type="project" value="TreeGrafter"/>
</dbReference>
<feature type="transmembrane region" description="Helical" evidence="1">
    <location>
        <begin position="76"/>
        <end position="97"/>
    </location>
</feature>
<feature type="transmembrane region" description="Helical" evidence="1">
    <location>
        <begin position="316"/>
        <end position="336"/>
    </location>
</feature>
<feature type="transmembrane region" description="Helical" evidence="1">
    <location>
        <begin position="280"/>
        <end position="304"/>
    </location>
</feature>
<sequence length="382" mass="44486">MSMSDSVYVYLIPVFIILWITVIAVNKLIKLELTPVKYPEIDGLRGYLAFFVFLHHSYIWYQYLQTKTWSDPNSNLFTHFGQTSVVLFFIITAFLFITKLLESKTDFDWNHYLKSRFFRLFPMYFFIVIVILIMVGYYTYWQQHDSFLNLLKSISSWLFFTVAGASDVNGFKDTFLMNSGVSWTLPYEWMFYFLLPVLALLFRKKVPRKIILLFTFTFLLILYINQGSARHFMPFIGGIAAAVLLYKFDLKPITEKVVFSFIAIALLAFSVVFFESGRKPVPLISASLFFIIIASGNSLFGLLTNTLSRKLGQITYSLYLVHGTLLFILFFGIIGIEKAAKLNQYEYWGIIALTVIPLLFISQLTFKYIELPMMHFIKKQKP</sequence>
<keyword evidence="4" id="KW-1185">Reference proteome</keyword>
<feature type="domain" description="Acyltransferase 3" evidence="2">
    <location>
        <begin position="39"/>
        <end position="362"/>
    </location>
</feature>
<comment type="caution">
    <text evidence="3">The sequence shown here is derived from an EMBL/GenBank/DDBJ whole genome shotgun (WGS) entry which is preliminary data.</text>
</comment>
<accession>A0A4V2L4Z9</accession>
<dbReference type="PANTHER" id="PTHR23028:SF53">
    <property type="entry name" value="ACYL_TRANSF_3 DOMAIN-CONTAINING PROTEIN"/>
    <property type="match status" value="1"/>
</dbReference>
<keyword evidence="1" id="KW-0472">Membrane</keyword>
<protein>
    <submittedName>
        <fullName evidence="3">Acyltransferase</fullName>
    </submittedName>
</protein>
<keyword evidence="1" id="KW-0812">Transmembrane</keyword>
<feature type="transmembrane region" description="Helical" evidence="1">
    <location>
        <begin position="147"/>
        <end position="166"/>
    </location>
</feature>
<feature type="transmembrane region" description="Helical" evidence="1">
    <location>
        <begin position="7"/>
        <end position="26"/>
    </location>
</feature>
<feature type="transmembrane region" description="Helical" evidence="1">
    <location>
        <begin position="232"/>
        <end position="250"/>
    </location>
</feature>